<dbReference type="OrthoDB" id="8058698at2759"/>
<dbReference type="Proteomes" id="UP000499080">
    <property type="component" value="Unassembled WGS sequence"/>
</dbReference>
<name>A0A4Y2LQV6_ARAVE</name>
<protein>
    <submittedName>
        <fullName evidence="2">Uncharacterized protein</fullName>
    </submittedName>
</protein>
<organism evidence="2 3">
    <name type="scientific">Araneus ventricosus</name>
    <name type="common">Orbweaver spider</name>
    <name type="synonym">Epeira ventricosa</name>
    <dbReference type="NCBI Taxonomy" id="182803"/>
    <lineage>
        <taxon>Eukaryota</taxon>
        <taxon>Metazoa</taxon>
        <taxon>Ecdysozoa</taxon>
        <taxon>Arthropoda</taxon>
        <taxon>Chelicerata</taxon>
        <taxon>Arachnida</taxon>
        <taxon>Araneae</taxon>
        <taxon>Araneomorphae</taxon>
        <taxon>Entelegynae</taxon>
        <taxon>Araneoidea</taxon>
        <taxon>Araneidae</taxon>
        <taxon>Araneus</taxon>
    </lineage>
</organism>
<sequence>MKIERLDVKETRRLRKREETCIDPESRSRKCPEEVGNTFDLLSNENHRTPKPERGLSAQSEERNDSSTETEVGSNVATSKSAVCQNRILYPKVAVECDRYGVSDRAAVAIVSAALKDSGQLKNGDLTLIVDRSKIRTERKRVRNELK</sequence>
<reference evidence="2 3" key="1">
    <citation type="journal article" date="2019" name="Sci. Rep.">
        <title>Orb-weaving spider Araneus ventricosus genome elucidates the spidroin gene catalogue.</title>
        <authorList>
            <person name="Kono N."/>
            <person name="Nakamura H."/>
            <person name="Ohtoshi R."/>
            <person name="Moran D.A.P."/>
            <person name="Shinohara A."/>
            <person name="Yoshida Y."/>
            <person name="Fujiwara M."/>
            <person name="Mori M."/>
            <person name="Tomita M."/>
            <person name="Arakawa K."/>
        </authorList>
    </citation>
    <scope>NUCLEOTIDE SEQUENCE [LARGE SCALE GENOMIC DNA]</scope>
</reference>
<feature type="compositionally biased region" description="Basic and acidic residues" evidence="1">
    <location>
        <begin position="14"/>
        <end position="33"/>
    </location>
</feature>
<feature type="region of interest" description="Disordered" evidence="1">
    <location>
        <begin position="14"/>
        <end position="76"/>
    </location>
</feature>
<dbReference type="AlphaFoldDB" id="A0A4Y2LQV6"/>
<gene>
    <name evidence="2" type="ORF">AVEN_260480_1</name>
</gene>
<evidence type="ECO:0000313" key="3">
    <source>
        <dbReference type="Proteomes" id="UP000499080"/>
    </source>
</evidence>
<evidence type="ECO:0000256" key="1">
    <source>
        <dbReference type="SAM" id="MobiDB-lite"/>
    </source>
</evidence>
<feature type="compositionally biased region" description="Basic and acidic residues" evidence="1">
    <location>
        <begin position="45"/>
        <end position="66"/>
    </location>
</feature>
<proteinExistence type="predicted"/>
<accession>A0A4Y2LQV6</accession>
<evidence type="ECO:0000313" key="2">
    <source>
        <dbReference type="EMBL" id="GBN16849.1"/>
    </source>
</evidence>
<keyword evidence="3" id="KW-1185">Reference proteome</keyword>
<comment type="caution">
    <text evidence="2">The sequence shown here is derived from an EMBL/GenBank/DDBJ whole genome shotgun (WGS) entry which is preliminary data.</text>
</comment>
<dbReference type="EMBL" id="BGPR01006193">
    <property type="protein sequence ID" value="GBN16849.1"/>
    <property type="molecule type" value="Genomic_DNA"/>
</dbReference>
<feature type="compositionally biased region" description="Polar residues" evidence="1">
    <location>
        <begin position="67"/>
        <end position="76"/>
    </location>
</feature>